<dbReference type="PANTHER" id="PTHR31374">
    <property type="entry name" value="AUXIN-INDUCED PROTEIN-LIKE-RELATED"/>
    <property type="match status" value="1"/>
</dbReference>
<dbReference type="InterPro" id="IPR003676">
    <property type="entry name" value="SAUR_fam"/>
</dbReference>
<dbReference type="EMBL" id="JAUESC010000383">
    <property type="protein sequence ID" value="KAK0584774.1"/>
    <property type="molecule type" value="Genomic_DNA"/>
</dbReference>
<dbReference type="GO" id="GO:0009733">
    <property type="term" value="P:response to auxin"/>
    <property type="evidence" value="ECO:0007669"/>
    <property type="project" value="InterPro"/>
</dbReference>
<dbReference type="PANTHER" id="PTHR31374:SF16">
    <property type="entry name" value="AUXIN-RESPONSIVE FAMILY PROTEIN"/>
    <property type="match status" value="1"/>
</dbReference>
<accession>A0AA39S959</accession>
<keyword evidence="2" id="KW-0217">Developmental protein</keyword>
<keyword evidence="3" id="KW-0341">Growth regulation</keyword>
<evidence type="ECO:0000256" key="2">
    <source>
        <dbReference type="ARBA" id="ARBA00022473"/>
    </source>
</evidence>
<gene>
    <name evidence="4" type="ORF">LWI29_018449</name>
</gene>
<evidence type="ECO:0000256" key="3">
    <source>
        <dbReference type="ARBA" id="ARBA00022604"/>
    </source>
</evidence>
<comment type="caution">
    <text evidence="4">The sequence shown here is derived from an EMBL/GenBank/DDBJ whole genome shotgun (WGS) entry which is preliminary data.</text>
</comment>
<organism evidence="4 5">
    <name type="scientific">Acer saccharum</name>
    <name type="common">Sugar maple</name>
    <dbReference type="NCBI Taxonomy" id="4024"/>
    <lineage>
        <taxon>Eukaryota</taxon>
        <taxon>Viridiplantae</taxon>
        <taxon>Streptophyta</taxon>
        <taxon>Embryophyta</taxon>
        <taxon>Tracheophyta</taxon>
        <taxon>Spermatophyta</taxon>
        <taxon>Magnoliopsida</taxon>
        <taxon>eudicotyledons</taxon>
        <taxon>Gunneridae</taxon>
        <taxon>Pentapetalae</taxon>
        <taxon>rosids</taxon>
        <taxon>malvids</taxon>
        <taxon>Sapindales</taxon>
        <taxon>Sapindaceae</taxon>
        <taxon>Hippocastanoideae</taxon>
        <taxon>Acereae</taxon>
        <taxon>Acer</taxon>
    </lineage>
</organism>
<evidence type="ECO:0000256" key="1">
    <source>
        <dbReference type="ARBA" id="ARBA00006974"/>
    </source>
</evidence>
<protein>
    <submittedName>
        <fullName evidence="4">Uncharacterized protein</fullName>
    </submittedName>
</protein>
<dbReference type="Pfam" id="PF02519">
    <property type="entry name" value="Auxin_inducible"/>
    <property type="match status" value="1"/>
</dbReference>
<evidence type="ECO:0000313" key="4">
    <source>
        <dbReference type="EMBL" id="KAK0584774.1"/>
    </source>
</evidence>
<reference evidence="4" key="2">
    <citation type="submission" date="2023-06" db="EMBL/GenBank/DDBJ databases">
        <authorList>
            <person name="Swenson N.G."/>
            <person name="Wegrzyn J.L."/>
            <person name="Mcevoy S.L."/>
        </authorList>
    </citation>
    <scope>NUCLEOTIDE SEQUENCE</scope>
    <source>
        <strain evidence="4">NS2018</strain>
        <tissue evidence="4">Leaf</tissue>
    </source>
</reference>
<reference evidence="4" key="1">
    <citation type="journal article" date="2022" name="Plant J.">
        <title>Strategies of tolerance reflected in two North American maple genomes.</title>
        <authorList>
            <person name="McEvoy S.L."/>
            <person name="Sezen U.U."/>
            <person name="Trouern-Trend A."/>
            <person name="McMahon S.M."/>
            <person name="Schaberg P.G."/>
            <person name="Yang J."/>
            <person name="Wegrzyn J.L."/>
            <person name="Swenson N.G."/>
        </authorList>
    </citation>
    <scope>NUCLEOTIDE SEQUENCE</scope>
    <source>
        <strain evidence="4">NS2018</strain>
    </source>
</reference>
<evidence type="ECO:0000313" key="5">
    <source>
        <dbReference type="Proteomes" id="UP001168877"/>
    </source>
</evidence>
<dbReference type="Proteomes" id="UP001168877">
    <property type="component" value="Unassembled WGS sequence"/>
</dbReference>
<proteinExistence type="inferred from homology"/>
<comment type="similarity">
    <text evidence="1">Belongs to the ARG7 family.</text>
</comment>
<keyword evidence="5" id="KW-1185">Reference proteome</keyword>
<name>A0AA39S959_ACESA</name>
<dbReference type="AlphaFoldDB" id="A0AA39S959"/>
<sequence>MARIRRLFVEKLHKGFSFLAPTRVGLDVDEEILEVATTTVIPDDVKEGHFAVFAVKGEETERFVIELGLLTNPEFLRLLEEAEEEFGFKQKGALTVPCRPQELHRIILQDRCEIFTSAGA</sequence>